<dbReference type="InterPro" id="IPR025451">
    <property type="entry name" value="DUF4211"/>
</dbReference>
<dbReference type="GO" id="GO:0005634">
    <property type="term" value="C:nucleus"/>
    <property type="evidence" value="ECO:0007669"/>
    <property type="project" value="TreeGrafter"/>
</dbReference>
<reference evidence="3" key="1">
    <citation type="submission" date="2020-11" db="EMBL/GenBank/DDBJ databases">
        <authorList>
            <person name="Tran Van P."/>
        </authorList>
    </citation>
    <scope>NUCLEOTIDE SEQUENCE</scope>
</reference>
<feature type="compositionally biased region" description="Basic and acidic residues" evidence="1">
    <location>
        <begin position="97"/>
        <end position="123"/>
    </location>
</feature>
<dbReference type="PANTHER" id="PTHR14689">
    <property type="entry name" value="PHORBOL-ESTER_DAG-TYPE DOMAIN-CONTAINING PROTEIN"/>
    <property type="match status" value="1"/>
</dbReference>
<feature type="compositionally biased region" description="Basic and acidic residues" evidence="1">
    <location>
        <begin position="173"/>
        <end position="187"/>
    </location>
</feature>
<dbReference type="EMBL" id="LR900438">
    <property type="protein sequence ID" value="CAD7245676.1"/>
    <property type="molecule type" value="Genomic_DNA"/>
</dbReference>
<evidence type="ECO:0000256" key="1">
    <source>
        <dbReference type="SAM" id="MobiDB-lite"/>
    </source>
</evidence>
<proteinExistence type="predicted"/>
<feature type="region of interest" description="Disordered" evidence="1">
    <location>
        <begin position="31"/>
        <end position="51"/>
    </location>
</feature>
<feature type="compositionally biased region" description="Acidic residues" evidence="1">
    <location>
        <begin position="208"/>
        <end position="218"/>
    </location>
</feature>
<dbReference type="EMBL" id="CAJPEV010000921">
    <property type="protein sequence ID" value="CAG0889517.1"/>
    <property type="molecule type" value="Genomic_DNA"/>
</dbReference>
<evidence type="ECO:0000313" key="4">
    <source>
        <dbReference type="Proteomes" id="UP000677054"/>
    </source>
</evidence>
<dbReference type="Pfam" id="PF13926">
    <property type="entry name" value="DUF4211"/>
    <property type="match status" value="1"/>
</dbReference>
<protein>
    <recommendedName>
        <fullName evidence="2">DUF4211 domain-containing protein</fullName>
    </recommendedName>
</protein>
<sequence>MATNDPGANSSISSSSGFMASFVKFVQGKASGGNAPGAVVSDASVDQHGGDIKPIQVNFSEKASLSVDKELSGYLMESQSSESLKIEINENYGDSKIGVKSDENPTKKHCEQNDIKVSPEEGFKSSSADFSNSSSHEFSSPLVPSGTPKRGGKRGRKRKGEAPHPPVPARVLPRRESSSRRAKEKVTALKYVPDSEVNDPDDPKDPSLDVDDFEDSDSDPAWTPSERAQAKGKGYSESDEEGTPRRRGRPPKNRAGHHKKVKRPLGSHRGSDASVMPNSIETPTVPAPITPVYHEVDAPGSMFRNGNFVVLKADLEKLEDLYPIWRIDGKNLLQKFAPVKRPDGSIFHKKDSSYSCWTNSTRHQYEPVDVRILTNFKNEATVEIILPHFLKDREVAMKETDKYLENFEVYIQSLISQALDGTFFSEIYKDRDEYFVSNIEMIDDVCMERQKGLLSLGKWSPAFCKAINAWPRINVVNQAPEQGSTCEACGRSSVTSLVQMYGQMYDPKSLHNICPDPEMENLKSFKICEMCTRLVTLYGRIVHLKYDLYSRCATRVTGHRQAKPNHETTEILNQLLGDDAWISLLFKEAQKLWAQADCHLRWRDKSNSKPVTKRLVFNVRQHLGQHILAIISGIDLHSALHQDETGLADSRNRSSYQHTVADTTGRLFLLTLHKPCRFANYLAFEQ</sequence>
<evidence type="ECO:0000313" key="3">
    <source>
        <dbReference type="EMBL" id="CAD7245676.1"/>
    </source>
</evidence>
<accession>A0A7R8XA20</accession>
<keyword evidence="4" id="KW-1185">Reference proteome</keyword>
<gene>
    <name evidence="3" type="ORF">DSTB1V02_LOCUS5544</name>
</gene>
<feature type="compositionally biased region" description="Basic residues" evidence="1">
    <location>
        <begin position="150"/>
        <end position="159"/>
    </location>
</feature>
<organism evidence="3">
    <name type="scientific">Darwinula stevensoni</name>
    <dbReference type="NCBI Taxonomy" id="69355"/>
    <lineage>
        <taxon>Eukaryota</taxon>
        <taxon>Metazoa</taxon>
        <taxon>Ecdysozoa</taxon>
        <taxon>Arthropoda</taxon>
        <taxon>Crustacea</taxon>
        <taxon>Oligostraca</taxon>
        <taxon>Ostracoda</taxon>
        <taxon>Podocopa</taxon>
        <taxon>Podocopida</taxon>
        <taxon>Darwinulocopina</taxon>
        <taxon>Darwinuloidea</taxon>
        <taxon>Darwinulidae</taxon>
        <taxon>Darwinula</taxon>
    </lineage>
</organism>
<feature type="domain" description="DUF4211" evidence="2">
    <location>
        <begin position="394"/>
        <end position="510"/>
    </location>
</feature>
<name>A0A7R8XA20_9CRUS</name>
<feature type="region of interest" description="Disordered" evidence="1">
    <location>
        <begin position="94"/>
        <end position="282"/>
    </location>
</feature>
<dbReference type="PANTHER" id="PTHR14689:SF0">
    <property type="entry name" value="COILED-COIL DOMAIN-CONTAINING PROTEIN 82"/>
    <property type="match status" value="1"/>
</dbReference>
<feature type="compositionally biased region" description="Low complexity" evidence="1">
    <location>
        <begin position="124"/>
        <end position="140"/>
    </location>
</feature>
<dbReference type="OrthoDB" id="21499at2759"/>
<feature type="compositionally biased region" description="Basic residues" evidence="1">
    <location>
        <begin position="245"/>
        <end position="266"/>
    </location>
</feature>
<dbReference type="AlphaFoldDB" id="A0A7R8XA20"/>
<evidence type="ECO:0000259" key="2">
    <source>
        <dbReference type="Pfam" id="PF13926"/>
    </source>
</evidence>
<dbReference type="Proteomes" id="UP000677054">
    <property type="component" value="Unassembled WGS sequence"/>
</dbReference>